<evidence type="ECO:0000256" key="4">
    <source>
        <dbReference type="ARBA" id="ARBA00022606"/>
    </source>
</evidence>
<dbReference type="Gene3D" id="1.20.1070.10">
    <property type="entry name" value="Rhodopsin 7-helix transmembrane proteins"/>
    <property type="match status" value="1"/>
</dbReference>
<evidence type="ECO:0000256" key="13">
    <source>
        <dbReference type="RuleBase" id="RU004424"/>
    </source>
</evidence>
<dbReference type="Ensembl" id="ENSCWAT00000016250.1">
    <property type="protein sequence ID" value="ENSCWAP00000014966.1"/>
    <property type="gene ID" value="ENSCWAG00000011605.1"/>
</dbReference>
<dbReference type="PANTHER" id="PTHR11394:SF63">
    <property type="entry name" value="TASTE RECEPTOR TYPE 2 MEMBER 10"/>
    <property type="match status" value="1"/>
</dbReference>
<feature type="transmembrane region" description="Helical" evidence="14">
    <location>
        <begin position="129"/>
        <end position="149"/>
    </location>
</feature>
<evidence type="ECO:0000256" key="14">
    <source>
        <dbReference type="SAM" id="Phobius"/>
    </source>
</evidence>
<dbReference type="SUPFAM" id="SSF81321">
    <property type="entry name" value="Family A G protein-coupled receptor-like"/>
    <property type="match status" value="1"/>
</dbReference>
<reference evidence="15" key="2">
    <citation type="submission" date="2025-09" db="UniProtKB">
        <authorList>
            <consortium name="Ensembl"/>
        </authorList>
    </citation>
    <scope>IDENTIFICATION</scope>
</reference>
<feature type="transmembrane region" description="Helical" evidence="14">
    <location>
        <begin position="6"/>
        <end position="29"/>
    </location>
</feature>
<keyword evidence="7 13" id="KW-0297">G-protein coupled receptor</keyword>
<keyword evidence="8 13" id="KW-0472">Membrane</keyword>
<organism evidence="15 16">
    <name type="scientific">Catagonus wagneri</name>
    <name type="common">Chacoan peccary</name>
    <dbReference type="NCBI Taxonomy" id="51154"/>
    <lineage>
        <taxon>Eukaryota</taxon>
        <taxon>Metazoa</taxon>
        <taxon>Chordata</taxon>
        <taxon>Craniata</taxon>
        <taxon>Vertebrata</taxon>
        <taxon>Euteleostomi</taxon>
        <taxon>Mammalia</taxon>
        <taxon>Eutheria</taxon>
        <taxon>Laurasiatheria</taxon>
        <taxon>Artiodactyla</taxon>
        <taxon>Suina</taxon>
        <taxon>Tayassuidae</taxon>
        <taxon>Catagonus</taxon>
    </lineage>
</organism>
<feature type="transmembrane region" description="Helical" evidence="14">
    <location>
        <begin position="230"/>
        <end position="247"/>
    </location>
</feature>
<keyword evidence="16" id="KW-1185">Reference proteome</keyword>
<evidence type="ECO:0000313" key="15">
    <source>
        <dbReference type="Ensembl" id="ENSCWAP00000014966.1"/>
    </source>
</evidence>
<evidence type="ECO:0000256" key="10">
    <source>
        <dbReference type="ARBA" id="ARBA00023180"/>
    </source>
</evidence>
<evidence type="ECO:0000256" key="1">
    <source>
        <dbReference type="ARBA" id="ARBA00004141"/>
    </source>
</evidence>
<evidence type="ECO:0000313" key="16">
    <source>
        <dbReference type="Proteomes" id="UP000694540"/>
    </source>
</evidence>
<comment type="subcellular location">
    <subcellularLocation>
        <location evidence="1 13">Membrane</location>
        <topology evidence="1 13">Multi-pass membrane protein</topology>
    </subcellularLocation>
</comment>
<dbReference type="Proteomes" id="UP000694540">
    <property type="component" value="Unplaced"/>
</dbReference>
<name>A0A8C3WDK0_9CETA</name>
<feature type="transmembrane region" description="Helical" evidence="14">
    <location>
        <begin position="178"/>
        <end position="203"/>
    </location>
</feature>
<proteinExistence type="inferred from homology"/>
<sequence>MLSIVEGLFIFISVSESILGLLGNGFIGLVTCTDCVKTKNFSMISFILTGLATSRICLIWLIIIDGFLKIFFLDIYISGNLTEYFSYAWIIVNHSSIWFATSLSIFCFLKIANFSHHIFLWLKGKINRVLLILMVYLLVSWLFTFPHIVKIISDSKMKNGSSFWPLTMRKHEYFTNQILLNLGVFLLFILCMITCFLLIISLWRHNRQMQLSATGFGDPSTEAHVKAMKVLISFIILFVLYFIGIAIEISCVTQPENKLLFIFGMTTAAIFPWGHSFILILGNRKLKQSAFLACLCFFPRSPAPEEKQLGDYSL</sequence>
<dbReference type="InterPro" id="IPR007960">
    <property type="entry name" value="TAS2R"/>
</dbReference>
<feature type="transmembrane region" description="Helical" evidence="14">
    <location>
        <begin position="84"/>
        <end position="109"/>
    </location>
</feature>
<dbReference type="GO" id="GO:0016020">
    <property type="term" value="C:membrane"/>
    <property type="evidence" value="ECO:0007669"/>
    <property type="project" value="UniProtKB-SubCell"/>
</dbReference>
<dbReference type="GeneTree" id="ENSGT01150000286975"/>
<dbReference type="GO" id="GO:0033038">
    <property type="term" value="F:bitter taste receptor activity"/>
    <property type="evidence" value="ECO:0007669"/>
    <property type="project" value="Ensembl"/>
</dbReference>
<evidence type="ECO:0000256" key="2">
    <source>
        <dbReference type="ARBA" id="ARBA00007376"/>
    </source>
</evidence>
<evidence type="ECO:0000256" key="7">
    <source>
        <dbReference type="ARBA" id="ARBA00023040"/>
    </source>
</evidence>
<dbReference type="AlphaFoldDB" id="A0A8C3WDK0"/>
<dbReference type="FunFam" id="1.20.1070.10:FF:000042">
    <property type="entry name" value="Taste receptor type 2 member 7"/>
    <property type="match status" value="1"/>
</dbReference>
<evidence type="ECO:0000256" key="3">
    <source>
        <dbReference type="ARBA" id="ARBA00022480"/>
    </source>
</evidence>
<keyword evidence="4 13" id="KW-0716">Sensory transduction</keyword>
<evidence type="ECO:0000256" key="8">
    <source>
        <dbReference type="ARBA" id="ARBA00023136"/>
    </source>
</evidence>
<dbReference type="PANTHER" id="PTHR11394">
    <property type="entry name" value="TASTE RECEPTOR TYPE 2"/>
    <property type="match status" value="1"/>
</dbReference>
<keyword evidence="10" id="KW-0325">Glycoprotein</keyword>
<dbReference type="Pfam" id="PF05296">
    <property type="entry name" value="TAS2R"/>
    <property type="match status" value="1"/>
</dbReference>
<evidence type="ECO:0000256" key="6">
    <source>
        <dbReference type="ARBA" id="ARBA00022989"/>
    </source>
</evidence>
<keyword evidence="11 13" id="KW-0807">Transducer</keyword>
<evidence type="ECO:0000256" key="12">
    <source>
        <dbReference type="RuleBase" id="RU004423"/>
    </source>
</evidence>
<protein>
    <recommendedName>
        <fullName evidence="13">Taste receptor type 2</fullName>
    </recommendedName>
</protein>
<evidence type="ECO:0000256" key="9">
    <source>
        <dbReference type="ARBA" id="ARBA00023170"/>
    </source>
</evidence>
<feature type="transmembrane region" description="Helical" evidence="14">
    <location>
        <begin position="259"/>
        <end position="281"/>
    </location>
</feature>
<reference evidence="15" key="1">
    <citation type="submission" date="2025-08" db="UniProtKB">
        <authorList>
            <consortium name="Ensembl"/>
        </authorList>
    </citation>
    <scope>IDENTIFICATION</scope>
</reference>
<keyword evidence="5 13" id="KW-0812">Transmembrane</keyword>
<dbReference type="GO" id="GO:0004930">
    <property type="term" value="F:G protein-coupled receptor activity"/>
    <property type="evidence" value="ECO:0007669"/>
    <property type="project" value="UniProtKB-KW"/>
</dbReference>
<keyword evidence="6 14" id="KW-1133">Transmembrane helix</keyword>
<keyword evidence="9 13" id="KW-0675">Receptor</keyword>
<evidence type="ECO:0000256" key="11">
    <source>
        <dbReference type="ARBA" id="ARBA00023224"/>
    </source>
</evidence>
<evidence type="ECO:0000256" key="5">
    <source>
        <dbReference type="ARBA" id="ARBA00022692"/>
    </source>
</evidence>
<keyword evidence="3 13" id="KW-0919">Taste</keyword>
<accession>A0A8C3WDK0</accession>
<gene>
    <name evidence="15" type="primary">TAS2R10</name>
</gene>
<feature type="transmembrane region" description="Helical" evidence="14">
    <location>
        <begin position="41"/>
        <end position="64"/>
    </location>
</feature>
<comment type="similarity">
    <text evidence="2 12">Belongs to the G-protein coupled receptor T2R family.</text>
</comment>